<dbReference type="AlphaFoldDB" id="A0A814VRM0"/>
<organism evidence="1 2">
    <name type="scientific">Adineta steineri</name>
    <dbReference type="NCBI Taxonomy" id="433720"/>
    <lineage>
        <taxon>Eukaryota</taxon>
        <taxon>Metazoa</taxon>
        <taxon>Spiralia</taxon>
        <taxon>Gnathifera</taxon>
        <taxon>Rotifera</taxon>
        <taxon>Eurotatoria</taxon>
        <taxon>Bdelloidea</taxon>
        <taxon>Adinetida</taxon>
        <taxon>Adinetidae</taxon>
        <taxon>Adineta</taxon>
    </lineage>
</organism>
<reference evidence="1" key="1">
    <citation type="submission" date="2021-02" db="EMBL/GenBank/DDBJ databases">
        <authorList>
            <person name="Nowell W R."/>
        </authorList>
    </citation>
    <scope>NUCLEOTIDE SEQUENCE</scope>
</reference>
<dbReference type="Proteomes" id="UP000663845">
    <property type="component" value="Unassembled WGS sequence"/>
</dbReference>
<dbReference type="Gene3D" id="3.40.50.720">
    <property type="entry name" value="NAD(P)-binding Rossmann-like Domain"/>
    <property type="match status" value="1"/>
</dbReference>
<comment type="caution">
    <text evidence="1">The sequence shown here is derived from an EMBL/GenBank/DDBJ whole genome shotgun (WGS) entry which is preliminary data.</text>
</comment>
<evidence type="ECO:0000313" key="1">
    <source>
        <dbReference type="EMBL" id="CAF1192543.1"/>
    </source>
</evidence>
<protein>
    <submittedName>
        <fullName evidence="1">Uncharacterized protein</fullName>
    </submittedName>
</protein>
<proteinExistence type="predicted"/>
<feature type="non-terminal residue" evidence="1">
    <location>
        <position position="1"/>
    </location>
</feature>
<accession>A0A814VRM0</accession>
<gene>
    <name evidence="1" type="ORF">JYZ213_LOCUS26429</name>
</gene>
<dbReference type="EMBL" id="CAJNOG010000351">
    <property type="protein sequence ID" value="CAF1192543.1"/>
    <property type="molecule type" value="Genomic_DNA"/>
</dbReference>
<evidence type="ECO:0000313" key="2">
    <source>
        <dbReference type="Proteomes" id="UP000663845"/>
    </source>
</evidence>
<name>A0A814VRM0_9BILA</name>
<sequence length="55" mass="6219">TLDAQARYAAGVREILGNWLNERPQREEYLIVDKGKVVSRAYTEGDATKGHSEKK</sequence>